<feature type="non-terminal residue" evidence="3">
    <location>
        <position position="216"/>
    </location>
</feature>
<dbReference type="InterPro" id="IPR005162">
    <property type="entry name" value="Retrotrans_gag_dom"/>
</dbReference>
<accession>A0A392Q2V2</accession>
<protein>
    <recommendedName>
        <fullName evidence="2">Retrotransposon gag domain-containing protein</fullName>
    </recommendedName>
</protein>
<name>A0A392Q2V2_9FABA</name>
<evidence type="ECO:0000256" key="1">
    <source>
        <dbReference type="SAM" id="MobiDB-lite"/>
    </source>
</evidence>
<reference evidence="3 4" key="1">
    <citation type="journal article" date="2018" name="Front. Plant Sci.">
        <title>Red Clover (Trifolium pratense) and Zigzag Clover (T. medium) - A Picture of Genomic Similarities and Differences.</title>
        <authorList>
            <person name="Dluhosova J."/>
            <person name="Istvanek J."/>
            <person name="Nedelnik J."/>
            <person name="Repkova J."/>
        </authorList>
    </citation>
    <scope>NUCLEOTIDE SEQUENCE [LARGE SCALE GENOMIC DNA]</scope>
    <source>
        <strain evidence="4">cv. 10/8</strain>
        <tissue evidence="3">Leaf</tissue>
    </source>
</reference>
<keyword evidence="4" id="KW-1185">Reference proteome</keyword>
<dbReference type="Proteomes" id="UP000265520">
    <property type="component" value="Unassembled WGS sequence"/>
</dbReference>
<feature type="region of interest" description="Disordered" evidence="1">
    <location>
        <begin position="148"/>
        <end position="193"/>
    </location>
</feature>
<proteinExistence type="predicted"/>
<evidence type="ECO:0000313" key="3">
    <source>
        <dbReference type="EMBL" id="MCI18641.1"/>
    </source>
</evidence>
<dbReference type="AlphaFoldDB" id="A0A392Q2V2"/>
<organism evidence="3 4">
    <name type="scientific">Trifolium medium</name>
    <dbReference type="NCBI Taxonomy" id="97028"/>
    <lineage>
        <taxon>Eukaryota</taxon>
        <taxon>Viridiplantae</taxon>
        <taxon>Streptophyta</taxon>
        <taxon>Embryophyta</taxon>
        <taxon>Tracheophyta</taxon>
        <taxon>Spermatophyta</taxon>
        <taxon>Magnoliopsida</taxon>
        <taxon>eudicotyledons</taxon>
        <taxon>Gunneridae</taxon>
        <taxon>Pentapetalae</taxon>
        <taxon>rosids</taxon>
        <taxon>fabids</taxon>
        <taxon>Fabales</taxon>
        <taxon>Fabaceae</taxon>
        <taxon>Papilionoideae</taxon>
        <taxon>50 kb inversion clade</taxon>
        <taxon>NPAAA clade</taxon>
        <taxon>Hologalegina</taxon>
        <taxon>IRL clade</taxon>
        <taxon>Trifolieae</taxon>
        <taxon>Trifolium</taxon>
    </lineage>
</organism>
<evidence type="ECO:0000313" key="4">
    <source>
        <dbReference type="Proteomes" id="UP000265520"/>
    </source>
</evidence>
<dbReference type="Pfam" id="PF03732">
    <property type="entry name" value="Retrotrans_gag"/>
    <property type="match status" value="1"/>
</dbReference>
<feature type="compositionally biased region" description="Pro residues" evidence="1">
    <location>
        <begin position="164"/>
        <end position="187"/>
    </location>
</feature>
<sequence>MGWIFKISQFFDYHHTPEAERLTVASFYMDGPALSWYQWMHRNGFITSWFDLLQALETRFAPSYYDDPSSSLFKLTQRSSVNQYLNEFERLANRIVGLPQPFLLSCFISGLSPEIRREVQALRPLSLSQATALAKLQEDKIADRRRLFNNKPPLSSSSTTSPSGPHPSVLPLPAPNTLPLLPTPPKPHLNYRKLSPDEMASRREKGLCYNCDETFT</sequence>
<feature type="domain" description="Retrotransposon gag" evidence="2">
    <location>
        <begin position="24"/>
        <end position="112"/>
    </location>
</feature>
<comment type="caution">
    <text evidence="3">The sequence shown here is derived from an EMBL/GenBank/DDBJ whole genome shotgun (WGS) entry which is preliminary data.</text>
</comment>
<feature type="compositionally biased region" description="Low complexity" evidence="1">
    <location>
        <begin position="152"/>
        <end position="163"/>
    </location>
</feature>
<evidence type="ECO:0000259" key="2">
    <source>
        <dbReference type="Pfam" id="PF03732"/>
    </source>
</evidence>
<dbReference type="EMBL" id="LXQA010111165">
    <property type="protein sequence ID" value="MCI18641.1"/>
    <property type="molecule type" value="Genomic_DNA"/>
</dbReference>